<protein>
    <recommendedName>
        <fullName evidence="17">Acyl-coenzyme A thioesterase THEM4</fullName>
        <ecNumber evidence="16">3.1.2.2</ecNumber>
    </recommendedName>
    <alternativeName>
        <fullName evidence="18">Thioesterase superfamily member 4</fullName>
    </alternativeName>
</protein>
<dbReference type="InterPro" id="IPR006683">
    <property type="entry name" value="Thioestr_dom"/>
</dbReference>
<proteinExistence type="inferred from homology"/>
<dbReference type="SUPFAM" id="SSF54637">
    <property type="entry name" value="Thioesterase/thiol ester dehydrase-isomerase"/>
    <property type="match status" value="1"/>
</dbReference>
<dbReference type="CDD" id="cd03443">
    <property type="entry name" value="PaaI_thioesterase"/>
    <property type="match status" value="1"/>
</dbReference>
<comment type="catalytic activity">
    <reaction evidence="23">
        <text>tetradecanoyl-CoA + H2O = tetradecanoate + CoA + H(+)</text>
        <dbReference type="Rhea" id="RHEA:40119"/>
        <dbReference type="ChEBI" id="CHEBI:15377"/>
        <dbReference type="ChEBI" id="CHEBI:15378"/>
        <dbReference type="ChEBI" id="CHEBI:30807"/>
        <dbReference type="ChEBI" id="CHEBI:57287"/>
        <dbReference type="ChEBI" id="CHEBI:57385"/>
    </reaction>
    <physiologicalReaction direction="left-to-right" evidence="23">
        <dbReference type="Rhea" id="RHEA:40120"/>
    </physiologicalReaction>
</comment>
<accession>A0A5D3WIS6</accession>
<dbReference type="NCBIfam" id="TIGR00369">
    <property type="entry name" value="unchar_dom_1"/>
    <property type="match status" value="1"/>
</dbReference>
<gene>
    <name evidence="25" type="ORF">EDC39_105212</name>
</gene>
<evidence type="ECO:0000256" key="14">
    <source>
        <dbReference type="ARBA" id="ARBA00037002"/>
    </source>
</evidence>
<sequence>MKFTIAGTQNISRDCMVCGVKNPYGLKTRFYETEEKEVIAVFTPQAVHQSYPQVVHGGITAAILDETIGRAIVPHTDAMTFGVTIDLKVNYKKPVPYDVELKAVGRITSYNGRIFEGTGELYLPDGTIAATAEGKYLRRALNKFTSIEFIDEHWFKPKDCPTEITIGGTEKSATED</sequence>
<evidence type="ECO:0000256" key="9">
    <source>
        <dbReference type="ARBA" id="ARBA00022946"/>
    </source>
</evidence>
<keyword evidence="8" id="KW-0276">Fatty acid metabolism</keyword>
<evidence type="ECO:0000256" key="17">
    <source>
        <dbReference type="ARBA" id="ARBA00040123"/>
    </source>
</evidence>
<dbReference type="Proteomes" id="UP000324159">
    <property type="component" value="Unassembled WGS sequence"/>
</dbReference>
<evidence type="ECO:0000256" key="12">
    <source>
        <dbReference type="ARBA" id="ARBA00023273"/>
    </source>
</evidence>
<evidence type="ECO:0000256" key="18">
    <source>
        <dbReference type="ARBA" id="ARBA00043210"/>
    </source>
</evidence>
<keyword evidence="6" id="KW-0053">Apoptosis</keyword>
<evidence type="ECO:0000256" key="6">
    <source>
        <dbReference type="ARBA" id="ARBA00022703"/>
    </source>
</evidence>
<dbReference type="Pfam" id="PF03061">
    <property type="entry name" value="4HBT"/>
    <property type="match status" value="1"/>
</dbReference>
<keyword evidence="10" id="KW-0443">Lipid metabolism</keyword>
<dbReference type="RefSeq" id="WP_148895773.1">
    <property type="nucleotide sequence ID" value="NZ_VNIB01000005.1"/>
</dbReference>
<dbReference type="PANTHER" id="PTHR12418:SF19">
    <property type="entry name" value="ACYL-COENZYME A THIOESTERASE THEM4"/>
    <property type="match status" value="1"/>
</dbReference>
<comment type="catalytic activity">
    <reaction evidence="21">
        <text>decanoyl-CoA + H2O = decanoate + CoA + H(+)</text>
        <dbReference type="Rhea" id="RHEA:40059"/>
        <dbReference type="ChEBI" id="CHEBI:15377"/>
        <dbReference type="ChEBI" id="CHEBI:15378"/>
        <dbReference type="ChEBI" id="CHEBI:27689"/>
        <dbReference type="ChEBI" id="CHEBI:57287"/>
        <dbReference type="ChEBI" id="CHEBI:61430"/>
    </reaction>
    <physiologicalReaction direction="left-to-right" evidence="21">
        <dbReference type="Rhea" id="RHEA:40060"/>
    </physiologicalReaction>
</comment>
<dbReference type="GO" id="GO:0005737">
    <property type="term" value="C:cytoplasm"/>
    <property type="evidence" value="ECO:0007669"/>
    <property type="project" value="UniProtKB-SubCell"/>
</dbReference>
<evidence type="ECO:0000256" key="21">
    <source>
        <dbReference type="ARBA" id="ARBA00047969"/>
    </source>
</evidence>
<evidence type="ECO:0000313" key="25">
    <source>
        <dbReference type="EMBL" id="TYO98842.1"/>
    </source>
</evidence>
<keyword evidence="5" id="KW-0963">Cytoplasm</keyword>
<evidence type="ECO:0000256" key="23">
    <source>
        <dbReference type="ARBA" id="ARBA00048180"/>
    </source>
</evidence>
<comment type="catalytic activity">
    <reaction evidence="13">
        <text>(5Z,8Z,11Z,14Z)-eicosatetraenoyl-CoA + H2O = (5Z,8Z,11Z,14Z)-eicosatetraenoate + CoA + H(+)</text>
        <dbReference type="Rhea" id="RHEA:40151"/>
        <dbReference type="ChEBI" id="CHEBI:15377"/>
        <dbReference type="ChEBI" id="CHEBI:15378"/>
        <dbReference type="ChEBI" id="CHEBI:32395"/>
        <dbReference type="ChEBI" id="CHEBI:57287"/>
        <dbReference type="ChEBI" id="CHEBI:57368"/>
    </reaction>
    <physiologicalReaction direction="left-to-right" evidence="13">
        <dbReference type="Rhea" id="RHEA:40152"/>
    </physiologicalReaction>
</comment>
<evidence type="ECO:0000313" key="26">
    <source>
        <dbReference type="Proteomes" id="UP000324159"/>
    </source>
</evidence>
<evidence type="ECO:0000256" key="8">
    <source>
        <dbReference type="ARBA" id="ARBA00022832"/>
    </source>
</evidence>
<evidence type="ECO:0000256" key="7">
    <source>
        <dbReference type="ARBA" id="ARBA00022801"/>
    </source>
</evidence>
<reference evidence="25 26" key="1">
    <citation type="submission" date="2019-07" db="EMBL/GenBank/DDBJ databases">
        <title>Genomic Encyclopedia of Type Strains, Phase IV (KMG-IV): sequencing the most valuable type-strain genomes for metagenomic binning, comparative biology and taxonomic classification.</title>
        <authorList>
            <person name="Goeker M."/>
        </authorList>
    </citation>
    <scope>NUCLEOTIDE SEQUENCE [LARGE SCALE GENOMIC DNA]</scope>
    <source>
        <strain evidence="25 26">SS015</strain>
    </source>
</reference>
<dbReference type="InterPro" id="IPR029069">
    <property type="entry name" value="HotDog_dom_sf"/>
</dbReference>
<dbReference type="AlphaFoldDB" id="A0A5D3WIS6"/>
<evidence type="ECO:0000256" key="13">
    <source>
        <dbReference type="ARBA" id="ARBA00035852"/>
    </source>
</evidence>
<evidence type="ECO:0000256" key="16">
    <source>
        <dbReference type="ARBA" id="ARBA00038848"/>
    </source>
</evidence>
<dbReference type="GO" id="GO:0006631">
    <property type="term" value="P:fatty acid metabolic process"/>
    <property type="evidence" value="ECO:0007669"/>
    <property type="project" value="UniProtKB-KW"/>
</dbReference>
<evidence type="ECO:0000256" key="1">
    <source>
        <dbReference type="ARBA" id="ARBA00004170"/>
    </source>
</evidence>
<keyword evidence="11" id="KW-0472">Membrane</keyword>
<evidence type="ECO:0000256" key="3">
    <source>
        <dbReference type="ARBA" id="ARBA00004632"/>
    </source>
</evidence>
<dbReference type="GO" id="GO:0016020">
    <property type="term" value="C:membrane"/>
    <property type="evidence" value="ECO:0007669"/>
    <property type="project" value="UniProtKB-SubCell"/>
</dbReference>
<dbReference type="GO" id="GO:0016289">
    <property type="term" value="F:acyl-CoA hydrolase activity"/>
    <property type="evidence" value="ECO:0007669"/>
    <property type="project" value="UniProtKB-ARBA"/>
</dbReference>
<comment type="catalytic activity">
    <reaction evidence="14">
        <text>(9Z)-octadecenoyl-CoA + H2O = (9Z)-octadecenoate + CoA + H(+)</text>
        <dbReference type="Rhea" id="RHEA:40139"/>
        <dbReference type="ChEBI" id="CHEBI:15377"/>
        <dbReference type="ChEBI" id="CHEBI:15378"/>
        <dbReference type="ChEBI" id="CHEBI:30823"/>
        <dbReference type="ChEBI" id="CHEBI:57287"/>
        <dbReference type="ChEBI" id="CHEBI:57387"/>
    </reaction>
    <physiologicalReaction direction="left-to-right" evidence="14">
        <dbReference type="Rhea" id="RHEA:40140"/>
    </physiologicalReaction>
</comment>
<comment type="caution">
    <text evidence="25">The sequence shown here is derived from an EMBL/GenBank/DDBJ whole genome shotgun (WGS) entry which is preliminary data.</text>
</comment>
<keyword evidence="4" id="KW-1003">Cell membrane</keyword>
<dbReference type="OrthoDB" id="5297685at2"/>
<comment type="catalytic activity">
    <reaction evidence="20">
        <text>hexadecanoyl-CoA + H2O = hexadecanoate + CoA + H(+)</text>
        <dbReference type="Rhea" id="RHEA:16645"/>
        <dbReference type="ChEBI" id="CHEBI:7896"/>
        <dbReference type="ChEBI" id="CHEBI:15377"/>
        <dbReference type="ChEBI" id="CHEBI:15378"/>
        <dbReference type="ChEBI" id="CHEBI:57287"/>
        <dbReference type="ChEBI" id="CHEBI:57379"/>
        <dbReference type="EC" id="3.1.2.2"/>
    </reaction>
    <physiologicalReaction direction="left-to-right" evidence="20">
        <dbReference type="Rhea" id="RHEA:16646"/>
    </physiologicalReaction>
</comment>
<keyword evidence="26" id="KW-1185">Reference proteome</keyword>
<organism evidence="25 26">
    <name type="scientific">Geothermobacter ehrlichii</name>
    <dbReference type="NCBI Taxonomy" id="213224"/>
    <lineage>
        <taxon>Bacteria</taxon>
        <taxon>Pseudomonadati</taxon>
        <taxon>Thermodesulfobacteriota</taxon>
        <taxon>Desulfuromonadia</taxon>
        <taxon>Desulfuromonadales</taxon>
        <taxon>Geothermobacteraceae</taxon>
        <taxon>Geothermobacter</taxon>
    </lineage>
</organism>
<feature type="domain" description="Thioesterase" evidence="24">
    <location>
        <begin position="54"/>
        <end position="128"/>
    </location>
</feature>
<evidence type="ECO:0000256" key="20">
    <source>
        <dbReference type="ARBA" id="ARBA00047734"/>
    </source>
</evidence>
<keyword evidence="9" id="KW-0809">Transit peptide</keyword>
<dbReference type="EMBL" id="VNIB01000005">
    <property type="protein sequence ID" value="TYO98842.1"/>
    <property type="molecule type" value="Genomic_DNA"/>
</dbReference>
<comment type="subcellular location">
    <subcellularLocation>
        <location evidence="3">Cell projection</location>
        <location evidence="3">Ruffle membrane</location>
    </subcellularLocation>
    <subcellularLocation>
        <location evidence="2">Cytoplasm</location>
    </subcellularLocation>
    <subcellularLocation>
        <location evidence="1">Membrane</location>
        <topology evidence="1">Peripheral membrane protein</topology>
    </subcellularLocation>
</comment>
<name>A0A5D3WIS6_9BACT</name>
<keyword evidence="7" id="KW-0378">Hydrolase</keyword>
<keyword evidence="12" id="KW-0966">Cell projection</keyword>
<dbReference type="PANTHER" id="PTHR12418">
    <property type="entry name" value="ACYL-COENZYME A THIOESTERASE THEM4"/>
    <property type="match status" value="1"/>
</dbReference>
<evidence type="ECO:0000259" key="24">
    <source>
        <dbReference type="Pfam" id="PF03061"/>
    </source>
</evidence>
<evidence type="ECO:0000256" key="11">
    <source>
        <dbReference type="ARBA" id="ARBA00023136"/>
    </source>
</evidence>
<comment type="similarity">
    <text evidence="15">Belongs to the THEM4/THEM5 thioesterase family.</text>
</comment>
<dbReference type="Gene3D" id="3.10.129.10">
    <property type="entry name" value="Hotdog Thioesterase"/>
    <property type="match status" value="1"/>
</dbReference>
<evidence type="ECO:0000256" key="22">
    <source>
        <dbReference type="ARBA" id="ARBA00048074"/>
    </source>
</evidence>
<dbReference type="InterPro" id="IPR052365">
    <property type="entry name" value="THEM4/THEM5_acyl-CoA_thioest"/>
</dbReference>
<evidence type="ECO:0000256" key="10">
    <source>
        <dbReference type="ARBA" id="ARBA00023098"/>
    </source>
</evidence>
<comment type="catalytic activity">
    <reaction evidence="19">
        <text>octanoyl-CoA + H2O = octanoate + CoA + H(+)</text>
        <dbReference type="Rhea" id="RHEA:30143"/>
        <dbReference type="ChEBI" id="CHEBI:15377"/>
        <dbReference type="ChEBI" id="CHEBI:15378"/>
        <dbReference type="ChEBI" id="CHEBI:25646"/>
        <dbReference type="ChEBI" id="CHEBI:57287"/>
        <dbReference type="ChEBI" id="CHEBI:57386"/>
    </reaction>
    <physiologicalReaction direction="left-to-right" evidence="19">
        <dbReference type="Rhea" id="RHEA:30144"/>
    </physiologicalReaction>
</comment>
<comment type="catalytic activity">
    <reaction evidence="22">
        <text>dodecanoyl-CoA + H2O = dodecanoate + CoA + H(+)</text>
        <dbReference type="Rhea" id="RHEA:30135"/>
        <dbReference type="ChEBI" id="CHEBI:15377"/>
        <dbReference type="ChEBI" id="CHEBI:15378"/>
        <dbReference type="ChEBI" id="CHEBI:18262"/>
        <dbReference type="ChEBI" id="CHEBI:57287"/>
        <dbReference type="ChEBI" id="CHEBI:57375"/>
    </reaction>
    <physiologicalReaction direction="left-to-right" evidence="22">
        <dbReference type="Rhea" id="RHEA:30136"/>
    </physiologicalReaction>
</comment>
<evidence type="ECO:0000256" key="5">
    <source>
        <dbReference type="ARBA" id="ARBA00022490"/>
    </source>
</evidence>
<evidence type="ECO:0000256" key="15">
    <source>
        <dbReference type="ARBA" id="ARBA00038456"/>
    </source>
</evidence>
<dbReference type="InterPro" id="IPR003736">
    <property type="entry name" value="PAAI_dom"/>
</dbReference>
<evidence type="ECO:0000256" key="4">
    <source>
        <dbReference type="ARBA" id="ARBA00022475"/>
    </source>
</evidence>
<dbReference type="EC" id="3.1.2.2" evidence="16"/>
<evidence type="ECO:0000256" key="19">
    <source>
        <dbReference type="ARBA" id="ARBA00047588"/>
    </source>
</evidence>
<evidence type="ECO:0000256" key="2">
    <source>
        <dbReference type="ARBA" id="ARBA00004496"/>
    </source>
</evidence>